<comment type="caution">
    <text evidence="5">The sequence shown here is derived from an EMBL/GenBank/DDBJ whole genome shotgun (WGS) entry which is preliminary data.</text>
</comment>
<dbReference type="PROSITE" id="PS50995">
    <property type="entry name" value="HTH_MARR_2"/>
    <property type="match status" value="1"/>
</dbReference>
<accession>A0ABT7SQU3</accession>
<evidence type="ECO:0000259" key="4">
    <source>
        <dbReference type="PROSITE" id="PS50995"/>
    </source>
</evidence>
<evidence type="ECO:0000256" key="1">
    <source>
        <dbReference type="ARBA" id="ARBA00023015"/>
    </source>
</evidence>
<protein>
    <submittedName>
        <fullName evidence="5">MarR family transcriptional regulator</fullName>
    </submittedName>
</protein>
<evidence type="ECO:0000313" key="5">
    <source>
        <dbReference type="EMBL" id="MDM7858364.1"/>
    </source>
</evidence>
<keyword evidence="3" id="KW-0804">Transcription</keyword>
<evidence type="ECO:0000313" key="6">
    <source>
        <dbReference type="Proteomes" id="UP001241056"/>
    </source>
</evidence>
<dbReference type="Pfam" id="PF12802">
    <property type="entry name" value="MarR_2"/>
    <property type="match status" value="1"/>
</dbReference>
<dbReference type="PRINTS" id="PR00598">
    <property type="entry name" value="HTHMARR"/>
</dbReference>
<keyword evidence="1" id="KW-0805">Transcription regulation</keyword>
<keyword evidence="2" id="KW-0238">DNA-binding</keyword>
<organism evidence="5 6">
    <name type="scientific">Thiopseudomonas acetoxidans</name>
    <dbReference type="NCBI Taxonomy" id="3041622"/>
    <lineage>
        <taxon>Bacteria</taxon>
        <taxon>Pseudomonadati</taxon>
        <taxon>Pseudomonadota</taxon>
        <taxon>Gammaproteobacteria</taxon>
        <taxon>Pseudomonadales</taxon>
        <taxon>Pseudomonadaceae</taxon>
        <taxon>Thiopseudomonas</taxon>
    </lineage>
</organism>
<dbReference type="PANTHER" id="PTHR42756:SF1">
    <property type="entry name" value="TRANSCRIPTIONAL REPRESSOR OF EMRAB OPERON"/>
    <property type="match status" value="1"/>
</dbReference>
<proteinExistence type="predicted"/>
<dbReference type="SMART" id="SM00347">
    <property type="entry name" value="HTH_MARR"/>
    <property type="match status" value="1"/>
</dbReference>
<name>A0ABT7SQU3_9GAMM</name>
<dbReference type="InterPro" id="IPR000835">
    <property type="entry name" value="HTH_MarR-typ"/>
</dbReference>
<dbReference type="RefSeq" id="WP_289411064.1">
    <property type="nucleotide sequence ID" value="NZ_JAUCDY010000010.1"/>
</dbReference>
<dbReference type="Gene3D" id="1.10.10.10">
    <property type="entry name" value="Winged helix-like DNA-binding domain superfamily/Winged helix DNA-binding domain"/>
    <property type="match status" value="1"/>
</dbReference>
<dbReference type="Proteomes" id="UP001241056">
    <property type="component" value="Unassembled WGS sequence"/>
</dbReference>
<gene>
    <name evidence="5" type="ORF">QEZ41_08760</name>
</gene>
<evidence type="ECO:0000256" key="3">
    <source>
        <dbReference type="ARBA" id="ARBA00023163"/>
    </source>
</evidence>
<evidence type="ECO:0000256" key="2">
    <source>
        <dbReference type="ARBA" id="ARBA00023125"/>
    </source>
</evidence>
<feature type="domain" description="HTH marR-type" evidence="4">
    <location>
        <begin position="4"/>
        <end position="137"/>
    </location>
</feature>
<dbReference type="InterPro" id="IPR036388">
    <property type="entry name" value="WH-like_DNA-bd_sf"/>
</dbReference>
<dbReference type="InterPro" id="IPR036390">
    <property type="entry name" value="WH_DNA-bd_sf"/>
</dbReference>
<dbReference type="EMBL" id="JAUCDY010000010">
    <property type="protein sequence ID" value="MDM7858364.1"/>
    <property type="molecule type" value="Genomic_DNA"/>
</dbReference>
<keyword evidence="6" id="KW-1185">Reference proteome</keyword>
<sequence>MYEQHRFGVQLMHLSRAWRAELDRRLADKGLSQARWLVLLHLGRFQTAPTQRELAERIGIESPTLARTLDALESKRLIQRQPCPVDRRVNKVLLTEEAMELVSSIESIAQQLRQEVFSDISDDEIQQCQRLHLRMLKNLEAIVSH</sequence>
<reference evidence="5 6" key="1">
    <citation type="submission" date="2023-06" db="EMBL/GenBank/DDBJ databases">
        <title>Thiopseudomonas sp. CY1220 draft genome sequence.</title>
        <authorList>
            <person name="Zhao G."/>
            <person name="An M."/>
        </authorList>
    </citation>
    <scope>NUCLEOTIDE SEQUENCE [LARGE SCALE GENOMIC DNA]</scope>
    <source>
        <strain evidence="5 6">CY1220</strain>
    </source>
</reference>
<dbReference type="SUPFAM" id="SSF46785">
    <property type="entry name" value="Winged helix' DNA-binding domain"/>
    <property type="match status" value="1"/>
</dbReference>
<dbReference type="PANTHER" id="PTHR42756">
    <property type="entry name" value="TRANSCRIPTIONAL REGULATOR, MARR"/>
    <property type="match status" value="1"/>
</dbReference>